<dbReference type="PROSITE" id="PS50110">
    <property type="entry name" value="RESPONSE_REGULATORY"/>
    <property type="match status" value="1"/>
</dbReference>
<feature type="compositionally biased region" description="Basic and acidic residues" evidence="3">
    <location>
        <begin position="963"/>
        <end position="977"/>
    </location>
</feature>
<evidence type="ECO:0000256" key="4">
    <source>
        <dbReference type="SAM" id="Phobius"/>
    </source>
</evidence>
<dbReference type="SUPFAM" id="SSF47384">
    <property type="entry name" value="Homodimeric domain of signal transducing histidine kinase"/>
    <property type="match status" value="1"/>
</dbReference>
<dbReference type="AlphaFoldDB" id="A0A8J8P575"/>
<feature type="domain" description="Response regulatory" evidence="6">
    <location>
        <begin position="1089"/>
        <end position="1214"/>
    </location>
</feature>
<keyword evidence="4" id="KW-0812">Transmembrane</keyword>
<dbReference type="InterPro" id="IPR001789">
    <property type="entry name" value="Sig_transdc_resp-reg_receiver"/>
</dbReference>
<feature type="transmembrane region" description="Helical" evidence="4">
    <location>
        <begin position="131"/>
        <end position="152"/>
    </location>
</feature>
<dbReference type="EMBL" id="RRYP01001355">
    <property type="protein sequence ID" value="TNV86050.1"/>
    <property type="molecule type" value="Genomic_DNA"/>
</dbReference>
<feature type="region of interest" description="Disordered" evidence="3">
    <location>
        <begin position="848"/>
        <end position="882"/>
    </location>
</feature>
<dbReference type="InterPro" id="IPR050956">
    <property type="entry name" value="2C_system_His_kinase"/>
</dbReference>
<dbReference type="InterPro" id="IPR003594">
    <property type="entry name" value="HATPase_dom"/>
</dbReference>
<dbReference type="SUPFAM" id="SSF55874">
    <property type="entry name" value="ATPase domain of HSP90 chaperone/DNA topoisomerase II/histidine kinase"/>
    <property type="match status" value="1"/>
</dbReference>
<organism evidence="7 8">
    <name type="scientific">Halteria grandinella</name>
    <dbReference type="NCBI Taxonomy" id="5974"/>
    <lineage>
        <taxon>Eukaryota</taxon>
        <taxon>Sar</taxon>
        <taxon>Alveolata</taxon>
        <taxon>Ciliophora</taxon>
        <taxon>Intramacronucleata</taxon>
        <taxon>Spirotrichea</taxon>
        <taxon>Stichotrichia</taxon>
        <taxon>Sporadotrichida</taxon>
        <taxon>Halteriidae</taxon>
        <taxon>Halteria</taxon>
    </lineage>
</organism>
<dbReference type="OrthoDB" id="21225at2759"/>
<accession>A0A8J8P575</accession>
<dbReference type="PANTHER" id="PTHR43719">
    <property type="entry name" value="TWO-COMPONENT HISTIDINE KINASE"/>
    <property type="match status" value="1"/>
</dbReference>
<dbReference type="Pfam" id="PF00072">
    <property type="entry name" value="Response_reg"/>
    <property type="match status" value="1"/>
</dbReference>
<dbReference type="InterPro" id="IPR004358">
    <property type="entry name" value="Sig_transdc_His_kin-like_C"/>
</dbReference>
<dbReference type="Gene3D" id="1.10.287.130">
    <property type="match status" value="1"/>
</dbReference>
<proteinExistence type="predicted"/>
<evidence type="ECO:0000313" key="8">
    <source>
        <dbReference type="Proteomes" id="UP000785679"/>
    </source>
</evidence>
<dbReference type="InterPro" id="IPR005467">
    <property type="entry name" value="His_kinase_dom"/>
</dbReference>
<feature type="region of interest" description="Disordered" evidence="3">
    <location>
        <begin position="1012"/>
        <end position="1047"/>
    </location>
</feature>
<reference evidence="7" key="1">
    <citation type="submission" date="2019-06" db="EMBL/GenBank/DDBJ databases">
        <authorList>
            <person name="Zheng W."/>
        </authorList>
    </citation>
    <scope>NUCLEOTIDE SEQUENCE</scope>
    <source>
        <strain evidence="7">QDHG01</strain>
    </source>
</reference>
<name>A0A8J8P575_HALGN</name>
<evidence type="ECO:0000259" key="5">
    <source>
        <dbReference type="PROSITE" id="PS50109"/>
    </source>
</evidence>
<gene>
    <name evidence="7" type="ORF">FGO68_gene11217</name>
</gene>
<dbReference type="SUPFAM" id="SSF52172">
    <property type="entry name" value="CheY-like"/>
    <property type="match status" value="1"/>
</dbReference>
<feature type="region of interest" description="Disordered" evidence="3">
    <location>
        <begin position="959"/>
        <end position="982"/>
    </location>
</feature>
<dbReference type="InterPro" id="IPR036890">
    <property type="entry name" value="HATPase_C_sf"/>
</dbReference>
<feature type="transmembrane region" description="Helical" evidence="4">
    <location>
        <begin position="28"/>
        <end position="48"/>
    </location>
</feature>
<comment type="caution">
    <text evidence="7">The sequence shown here is derived from an EMBL/GenBank/DDBJ whole genome shotgun (WGS) entry which is preliminary data.</text>
</comment>
<evidence type="ECO:0000256" key="1">
    <source>
        <dbReference type="ARBA" id="ARBA00022553"/>
    </source>
</evidence>
<evidence type="ECO:0000259" key="6">
    <source>
        <dbReference type="PROSITE" id="PS50110"/>
    </source>
</evidence>
<evidence type="ECO:0000313" key="7">
    <source>
        <dbReference type="EMBL" id="TNV86050.1"/>
    </source>
</evidence>
<dbReference type="Proteomes" id="UP000785679">
    <property type="component" value="Unassembled WGS sequence"/>
</dbReference>
<dbReference type="Gene3D" id="3.30.565.10">
    <property type="entry name" value="Histidine kinase-like ATPase, C-terminal domain"/>
    <property type="match status" value="1"/>
</dbReference>
<protein>
    <recommendedName>
        <fullName evidence="9">Multi-sensor hybrid histidine kinase</fullName>
    </recommendedName>
</protein>
<feature type="region of interest" description="Disordered" evidence="3">
    <location>
        <begin position="394"/>
        <end position="423"/>
    </location>
</feature>
<keyword evidence="4" id="KW-1133">Transmembrane helix</keyword>
<keyword evidence="4" id="KW-0472">Membrane</keyword>
<evidence type="ECO:0000256" key="3">
    <source>
        <dbReference type="SAM" id="MobiDB-lite"/>
    </source>
</evidence>
<feature type="modified residue" description="4-aspartylphosphate" evidence="2">
    <location>
        <position position="1147"/>
    </location>
</feature>
<dbReference type="Pfam" id="PF02518">
    <property type="entry name" value="HATPase_c"/>
    <property type="match status" value="1"/>
</dbReference>
<dbReference type="InterPro" id="IPR011006">
    <property type="entry name" value="CheY-like_superfamily"/>
</dbReference>
<dbReference type="SMART" id="SM00387">
    <property type="entry name" value="HATPase_c"/>
    <property type="match status" value="1"/>
</dbReference>
<evidence type="ECO:0000256" key="2">
    <source>
        <dbReference type="PROSITE-ProRule" id="PRU00169"/>
    </source>
</evidence>
<dbReference type="Gene3D" id="3.40.50.2300">
    <property type="match status" value="1"/>
</dbReference>
<dbReference type="PRINTS" id="PR00344">
    <property type="entry name" value="BCTRLSENSOR"/>
</dbReference>
<keyword evidence="1 2" id="KW-0597">Phosphoprotein</keyword>
<feature type="compositionally biased region" description="Polar residues" evidence="3">
    <location>
        <begin position="869"/>
        <end position="882"/>
    </location>
</feature>
<evidence type="ECO:0008006" key="9">
    <source>
        <dbReference type="Google" id="ProtNLM"/>
    </source>
</evidence>
<feature type="domain" description="Histidine kinase" evidence="5">
    <location>
        <begin position="526"/>
        <end position="755"/>
    </location>
</feature>
<dbReference type="InterPro" id="IPR036097">
    <property type="entry name" value="HisK_dim/P_sf"/>
</dbReference>
<dbReference type="PANTHER" id="PTHR43719:SF28">
    <property type="entry name" value="PEROXIDE STRESS-ACTIVATED HISTIDINE KINASE MAK1-RELATED"/>
    <property type="match status" value="1"/>
</dbReference>
<dbReference type="GO" id="GO:0000155">
    <property type="term" value="F:phosphorelay sensor kinase activity"/>
    <property type="evidence" value="ECO:0007669"/>
    <property type="project" value="InterPro"/>
</dbReference>
<dbReference type="PROSITE" id="PS50109">
    <property type="entry name" value="HIS_KIN"/>
    <property type="match status" value="1"/>
</dbReference>
<feature type="transmembrane region" description="Helical" evidence="4">
    <location>
        <begin position="92"/>
        <end position="125"/>
    </location>
</feature>
<dbReference type="SMART" id="SM00448">
    <property type="entry name" value="REC"/>
    <property type="match status" value="1"/>
</dbReference>
<keyword evidence="8" id="KW-1185">Reference proteome</keyword>
<feature type="compositionally biased region" description="Basic residues" evidence="3">
    <location>
        <begin position="411"/>
        <end position="420"/>
    </location>
</feature>
<sequence length="1217" mass="138182">MILCQRTLLTIQILISFTIDDQTTLRRLITYIAGTLIHLVWLLIFWRYPLKASQFNAFVTMLSYLTSLINTEDDLSINKEKNIEGYRNLIGVFIQTVMCTVFLNANWVITSIGIVFMLWGTFIYYVVVLDISVYPFIMQFIVFTWMLTYLTYHQESVLKMEFLERKENRIMHQNLKLVLENMPEGVLIFEKGTNQVLLSNEKLTRLIAEGIGGGTYQNNNPSSFMREMQQHSGQHQNNDASPKTNTALAGVGAENFKQAIKQAKSSNAIMNNNGDNQTSRPLKTGVTDHFNTLKRMWRPALVRKQTGVLIKDEDQGAFDSEQQISSPALAFEKINQEGLMPIEELLLNKKIEIFDFQKDINSSHSDRTPMDGGETQDAEQFLEQLHKQDMLSSTFGGAAMGRSNGGERSSKSKKHPNAHLKQKDKYDIFQAATDFPEATFRIQRREKFGEKGLNSGQGPSNDNVFNSTRTIREEIEHCEEIFTLKTVNLRFRDTEAVMIVTQDLTKFVAYQKTKMLAHFYEMLTTTFSHEMQTPLHQQVALIESVLQMIDSPTPFSVETAKKLLKIITNSSRTLSLFVTDMIDLFKIKQGTFDPQQQPISPKEIVNELIHHFQLGCIEKKIELTSFFYQRVPDQLIGDPQRLKQILNNLLQNSLKFTMPHGQIVVHVDYDTQAQMILVKVRDTGIGISKEEQGKLFQLLTAPSQEQRMDPGKRTRGIGLGLFICRKLCQQYNGTIICDSKEGQGTTMDFTMQMTQVYDFRNRPSDTTGPSILHPTVQSQMQAQETSNLSIRFIQQQRRRSELDADTRTQIENLKYLQRISAGAGESQDMLVGEAVNPSHIRIYLQEPRFSSNPDNSLDAKHNQPHQSHDSSGGANGPHSSRSCQANLVNYTEINSNYLMSKNGTINWNPKISDCTPPFASRRFLGVNRSSPGKKVPEGKSFSGYTEVKTVEKQVEPLQFIKPSEGDQQSHRKLEDPGYRNNQLDSQSMASRMGQNLESVSFLKSERPVAHTKRSSLLRSHLQSNKLGENKNPSLLMKLDKKPPATPISERGARVIGAMASGIEQSSVFLFLQDNQQEISGGAVIPQKNKILIVDDNIFNLMVIEQTLVTSFPSLECDKAFNGQEALRAMRTNFQDTTSNRYVLILMDCNMPVMDGFEATKKIREKYGERAPPIVALTAFTTEETKRRCYQSGMIGFLTKPLELQKFREILSNISLQQ</sequence>
<dbReference type="CDD" id="cd17546">
    <property type="entry name" value="REC_hyHK_CKI1_RcsC-like"/>
    <property type="match status" value="1"/>
</dbReference>
<feature type="compositionally biased region" description="Polar residues" evidence="3">
    <location>
        <begin position="1016"/>
        <end position="1032"/>
    </location>
</feature>